<sequence>MNNNTNNIKKNRVVKVLTGVGLCLSIAFSGSALLPAQQVHAASVSSNSSIADNIIATGKQFMGVPYHFGASSGRTDEFDCSSFTQYVFKQSGIHLPRSSRQQSTVGTPVSKNQLQPGDLVFSDTNHDGVINHVSIYIGNGQLLHTYRVGIGVTISNFAGSAWDRGFMTARRVIPGNVQARAVSQSANAQSTDSQFADKQSADIQSTDAQFAADSQATDKWPQTTKVSHVKKHNHVSKHGRTFGRSDSENE</sequence>
<protein>
    <recommendedName>
        <fullName evidence="7">NlpC/P60 domain-containing protein</fullName>
    </recommendedName>
</protein>
<dbReference type="InterPro" id="IPR000064">
    <property type="entry name" value="NLP_P60_dom"/>
</dbReference>
<comment type="similarity">
    <text evidence="1">Belongs to the peptidase C40 family.</text>
</comment>
<dbReference type="PANTHER" id="PTHR47053:SF3">
    <property type="entry name" value="GAMMA-D-GLUTAMYL-L-LYSINE DIPEPTIDYL-PEPTIDASE"/>
    <property type="match status" value="1"/>
</dbReference>
<evidence type="ECO:0000313" key="9">
    <source>
        <dbReference type="Proteomes" id="UP000682811"/>
    </source>
</evidence>
<keyword evidence="9" id="KW-1185">Reference proteome</keyword>
<proteinExistence type="inferred from homology"/>
<dbReference type="InterPro" id="IPR051202">
    <property type="entry name" value="Peptidase_C40"/>
</dbReference>
<dbReference type="Pfam" id="PF00877">
    <property type="entry name" value="NLPC_P60"/>
    <property type="match status" value="1"/>
</dbReference>
<accession>A0A920CPH9</accession>
<name>A0A920CPH9_9BACL</name>
<evidence type="ECO:0000256" key="6">
    <source>
        <dbReference type="SAM" id="SignalP"/>
    </source>
</evidence>
<keyword evidence="3" id="KW-0378">Hydrolase</keyword>
<dbReference type="RefSeq" id="WP_212979321.1">
    <property type="nucleotide sequence ID" value="NZ_AP025343.1"/>
</dbReference>
<evidence type="ECO:0000256" key="3">
    <source>
        <dbReference type="ARBA" id="ARBA00022801"/>
    </source>
</evidence>
<dbReference type="SUPFAM" id="SSF54001">
    <property type="entry name" value="Cysteine proteinases"/>
    <property type="match status" value="1"/>
</dbReference>
<keyword evidence="2" id="KW-0645">Protease</keyword>
<dbReference type="GO" id="GO:0006508">
    <property type="term" value="P:proteolysis"/>
    <property type="evidence" value="ECO:0007669"/>
    <property type="project" value="UniProtKB-KW"/>
</dbReference>
<feature type="domain" description="NlpC/P60" evidence="7">
    <location>
        <begin position="48"/>
        <end position="173"/>
    </location>
</feature>
<keyword evidence="4" id="KW-0788">Thiol protease</keyword>
<feature type="region of interest" description="Disordered" evidence="5">
    <location>
        <begin position="185"/>
        <end position="250"/>
    </location>
</feature>
<dbReference type="PANTHER" id="PTHR47053">
    <property type="entry name" value="MUREIN DD-ENDOPEPTIDASE MEPH-RELATED"/>
    <property type="match status" value="1"/>
</dbReference>
<feature type="compositionally biased region" description="Basic residues" evidence="5">
    <location>
        <begin position="227"/>
        <end position="241"/>
    </location>
</feature>
<keyword evidence="6" id="KW-0732">Signal</keyword>
<evidence type="ECO:0000256" key="2">
    <source>
        <dbReference type="ARBA" id="ARBA00022670"/>
    </source>
</evidence>
<gene>
    <name evidence="8" type="ORF">J34TS1_34660</name>
</gene>
<evidence type="ECO:0000256" key="5">
    <source>
        <dbReference type="SAM" id="MobiDB-lite"/>
    </source>
</evidence>
<feature type="signal peptide" evidence="6">
    <location>
        <begin position="1"/>
        <end position="41"/>
    </location>
</feature>
<organism evidence="8 9">
    <name type="scientific">Paenibacillus azoreducens</name>
    <dbReference type="NCBI Taxonomy" id="116718"/>
    <lineage>
        <taxon>Bacteria</taxon>
        <taxon>Bacillati</taxon>
        <taxon>Bacillota</taxon>
        <taxon>Bacilli</taxon>
        <taxon>Bacillales</taxon>
        <taxon>Paenibacillaceae</taxon>
        <taxon>Paenibacillus</taxon>
    </lineage>
</organism>
<evidence type="ECO:0000256" key="1">
    <source>
        <dbReference type="ARBA" id="ARBA00007074"/>
    </source>
</evidence>
<evidence type="ECO:0000256" key="4">
    <source>
        <dbReference type="ARBA" id="ARBA00022807"/>
    </source>
</evidence>
<dbReference type="InterPro" id="IPR038765">
    <property type="entry name" value="Papain-like_cys_pep_sf"/>
</dbReference>
<dbReference type="GO" id="GO:0008234">
    <property type="term" value="F:cysteine-type peptidase activity"/>
    <property type="evidence" value="ECO:0007669"/>
    <property type="project" value="UniProtKB-KW"/>
</dbReference>
<dbReference type="PROSITE" id="PS51935">
    <property type="entry name" value="NLPC_P60"/>
    <property type="match status" value="1"/>
</dbReference>
<comment type="caution">
    <text evidence="8">The sequence shown here is derived from an EMBL/GenBank/DDBJ whole genome shotgun (WGS) entry which is preliminary data.</text>
</comment>
<feature type="compositionally biased region" description="Polar residues" evidence="5">
    <location>
        <begin position="185"/>
        <end position="224"/>
    </location>
</feature>
<reference evidence="8 9" key="1">
    <citation type="submission" date="2021-03" db="EMBL/GenBank/DDBJ databases">
        <title>Antimicrobial resistance genes in bacteria isolated from Japanese honey, and their potential for conferring macrolide and lincosamide resistance in the American foulbrood pathogen Paenibacillus larvae.</title>
        <authorList>
            <person name="Okamoto M."/>
            <person name="Kumagai M."/>
            <person name="Kanamori H."/>
            <person name="Takamatsu D."/>
        </authorList>
    </citation>
    <scope>NUCLEOTIDE SEQUENCE [LARGE SCALE GENOMIC DNA]</scope>
    <source>
        <strain evidence="8 9">J34TS1</strain>
    </source>
</reference>
<evidence type="ECO:0000259" key="7">
    <source>
        <dbReference type="PROSITE" id="PS51935"/>
    </source>
</evidence>
<dbReference type="Gene3D" id="3.90.1720.10">
    <property type="entry name" value="endopeptidase domain like (from Nostoc punctiforme)"/>
    <property type="match status" value="1"/>
</dbReference>
<feature type="chain" id="PRO_5037434007" description="NlpC/P60 domain-containing protein" evidence="6">
    <location>
        <begin position="42"/>
        <end position="250"/>
    </location>
</feature>
<dbReference type="Proteomes" id="UP000682811">
    <property type="component" value="Unassembled WGS sequence"/>
</dbReference>
<evidence type="ECO:0000313" key="8">
    <source>
        <dbReference type="EMBL" id="GIO48701.1"/>
    </source>
</evidence>
<dbReference type="AlphaFoldDB" id="A0A920CPH9"/>
<dbReference type="EMBL" id="BORT01000015">
    <property type="protein sequence ID" value="GIO48701.1"/>
    <property type="molecule type" value="Genomic_DNA"/>
</dbReference>